<evidence type="ECO:0000313" key="3">
    <source>
        <dbReference type="Proteomes" id="UP000887159"/>
    </source>
</evidence>
<gene>
    <name evidence="2" type="ORF">TNCV_2448511</name>
</gene>
<protein>
    <submittedName>
        <fullName evidence="2">Uncharacterized protein</fullName>
    </submittedName>
</protein>
<dbReference type="Proteomes" id="UP000887159">
    <property type="component" value="Unassembled WGS sequence"/>
</dbReference>
<dbReference type="AlphaFoldDB" id="A0A8X6SK21"/>
<evidence type="ECO:0000256" key="1">
    <source>
        <dbReference type="SAM" id="MobiDB-lite"/>
    </source>
</evidence>
<accession>A0A8X6SK21</accession>
<keyword evidence="3" id="KW-1185">Reference proteome</keyword>
<dbReference type="EMBL" id="BMAU01021315">
    <property type="protein sequence ID" value="GFY12660.1"/>
    <property type="molecule type" value="Genomic_DNA"/>
</dbReference>
<proteinExistence type="predicted"/>
<feature type="region of interest" description="Disordered" evidence="1">
    <location>
        <begin position="1"/>
        <end position="21"/>
    </location>
</feature>
<organism evidence="2 3">
    <name type="scientific">Trichonephila clavipes</name>
    <name type="common">Golden silk orbweaver</name>
    <name type="synonym">Nephila clavipes</name>
    <dbReference type="NCBI Taxonomy" id="2585209"/>
    <lineage>
        <taxon>Eukaryota</taxon>
        <taxon>Metazoa</taxon>
        <taxon>Ecdysozoa</taxon>
        <taxon>Arthropoda</taxon>
        <taxon>Chelicerata</taxon>
        <taxon>Arachnida</taxon>
        <taxon>Araneae</taxon>
        <taxon>Araneomorphae</taxon>
        <taxon>Entelegynae</taxon>
        <taxon>Araneoidea</taxon>
        <taxon>Nephilidae</taxon>
        <taxon>Trichonephila</taxon>
    </lineage>
</organism>
<reference evidence="2" key="1">
    <citation type="submission" date="2020-08" db="EMBL/GenBank/DDBJ databases">
        <title>Multicomponent nature underlies the extraordinary mechanical properties of spider dragline silk.</title>
        <authorList>
            <person name="Kono N."/>
            <person name="Nakamura H."/>
            <person name="Mori M."/>
            <person name="Yoshida Y."/>
            <person name="Ohtoshi R."/>
            <person name="Malay A.D."/>
            <person name="Moran D.A.P."/>
            <person name="Tomita M."/>
            <person name="Numata K."/>
            <person name="Arakawa K."/>
        </authorList>
    </citation>
    <scope>NUCLEOTIDE SEQUENCE</scope>
</reference>
<sequence>MACGRADTTCSRGTQNENERRKEVLIPEERCKKADDEVLVFKRERAQILSVDPNAVAQPFAVEKKRGYPETHQIYRQFLPKMRRMKGRKSRNCLRENLKN</sequence>
<comment type="caution">
    <text evidence="2">The sequence shown here is derived from an EMBL/GenBank/DDBJ whole genome shotgun (WGS) entry which is preliminary data.</text>
</comment>
<evidence type="ECO:0000313" key="2">
    <source>
        <dbReference type="EMBL" id="GFY12660.1"/>
    </source>
</evidence>
<name>A0A8X6SK21_TRICX</name>